<dbReference type="RefSeq" id="WP_335961666.1">
    <property type="nucleotide sequence ID" value="NZ_JAXBLX010000019.1"/>
</dbReference>
<accession>A0ABV6KE94</accession>
<comment type="caution">
    <text evidence="2">The sequence shown here is derived from an EMBL/GenBank/DDBJ whole genome shotgun (WGS) entry which is preliminary data.</text>
</comment>
<dbReference type="SFLD" id="SFLDG01129">
    <property type="entry name" value="C1.5:_HAD__Beta-PGM__Phosphata"/>
    <property type="match status" value="1"/>
</dbReference>
<dbReference type="Proteomes" id="UP001589838">
    <property type="component" value="Unassembled WGS sequence"/>
</dbReference>
<dbReference type="PANTHER" id="PTHR18901">
    <property type="entry name" value="2-DEOXYGLUCOSE-6-PHOSPHATE PHOSPHATASE 2"/>
    <property type="match status" value="1"/>
</dbReference>
<gene>
    <name evidence="2" type="primary">pgmB</name>
    <name evidence="2" type="ORF">ACFFHM_14350</name>
</gene>
<dbReference type="SUPFAM" id="SSF56784">
    <property type="entry name" value="HAD-like"/>
    <property type="match status" value="1"/>
</dbReference>
<dbReference type="Gene3D" id="3.40.50.1000">
    <property type="entry name" value="HAD superfamily/HAD-like"/>
    <property type="match status" value="1"/>
</dbReference>
<dbReference type="InterPro" id="IPR023198">
    <property type="entry name" value="PGP-like_dom2"/>
</dbReference>
<evidence type="ECO:0000256" key="1">
    <source>
        <dbReference type="ARBA" id="ARBA00006171"/>
    </source>
</evidence>
<dbReference type="EMBL" id="JBHLUX010000036">
    <property type="protein sequence ID" value="MFC0471641.1"/>
    <property type="molecule type" value="Genomic_DNA"/>
</dbReference>
<dbReference type="InterPro" id="IPR023214">
    <property type="entry name" value="HAD_sf"/>
</dbReference>
<dbReference type="NCBIfam" id="TIGR01990">
    <property type="entry name" value="bPGM"/>
    <property type="match status" value="1"/>
</dbReference>
<dbReference type="SFLD" id="SFLDS00003">
    <property type="entry name" value="Haloacid_Dehalogenase"/>
    <property type="match status" value="1"/>
</dbReference>
<evidence type="ECO:0000313" key="2">
    <source>
        <dbReference type="EMBL" id="MFC0471641.1"/>
    </source>
</evidence>
<sequence length="226" mass="25057">MKQMKAVIFDMDGVISNTVHLHYIVNKKVADQLGIAFSQEWNQQLQGLSRRATVEAIVEKAAVALSDKEFDHLCELKNSHYKELINSLTTEDAQPGIRSFIEELKERGIPMVIASASRNANLVLTRLELVDHFHGIVDVTTLKQGKPDPEIFLKAAEIVDVYPSACVAIEDGEAGLKGIMETEMFSVGVGAEPALTKADYYIASTKELTVASLEKALNKHERTLYR</sequence>
<dbReference type="GO" id="GO:0008801">
    <property type="term" value="F:beta-phosphoglucomutase activity"/>
    <property type="evidence" value="ECO:0007669"/>
    <property type="project" value="UniProtKB-EC"/>
</dbReference>
<keyword evidence="3" id="KW-1185">Reference proteome</keyword>
<protein>
    <submittedName>
        <fullName evidence="2">Beta-phosphoglucomutase</fullName>
        <ecNumber evidence="2">5.4.2.6</ecNumber>
    </submittedName>
</protein>
<evidence type="ECO:0000313" key="3">
    <source>
        <dbReference type="Proteomes" id="UP001589838"/>
    </source>
</evidence>
<dbReference type="NCBIfam" id="TIGR02009">
    <property type="entry name" value="PGMB-YQAB-SF"/>
    <property type="match status" value="1"/>
</dbReference>
<dbReference type="InterPro" id="IPR010976">
    <property type="entry name" value="B-phosphoglucomutase_hydrolase"/>
</dbReference>
<dbReference type="EC" id="5.4.2.6" evidence="2"/>
<dbReference type="CDD" id="cd02598">
    <property type="entry name" value="HAD_BPGM"/>
    <property type="match status" value="1"/>
</dbReference>
<dbReference type="PANTHER" id="PTHR18901:SF38">
    <property type="entry name" value="PSEUDOURIDINE-5'-PHOSPHATASE"/>
    <property type="match status" value="1"/>
</dbReference>
<dbReference type="Pfam" id="PF00702">
    <property type="entry name" value="Hydrolase"/>
    <property type="match status" value="1"/>
</dbReference>
<dbReference type="NCBIfam" id="TIGR01509">
    <property type="entry name" value="HAD-SF-IA-v3"/>
    <property type="match status" value="1"/>
</dbReference>
<dbReference type="Gene3D" id="1.10.150.240">
    <property type="entry name" value="Putative phosphatase, domain 2"/>
    <property type="match status" value="1"/>
</dbReference>
<organism evidence="2 3">
    <name type="scientific">Halalkalibacter kiskunsagensis</name>
    <dbReference type="NCBI Taxonomy" id="1548599"/>
    <lineage>
        <taxon>Bacteria</taxon>
        <taxon>Bacillati</taxon>
        <taxon>Bacillota</taxon>
        <taxon>Bacilli</taxon>
        <taxon>Bacillales</taxon>
        <taxon>Bacillaceae</taxon>
        <taxon>Halalkalibacter</taxon>
    </lineage>
</organism>
<name>A0ABV6KE94_9BACI</name>
<dbReference type="InterPro" id="IPR006439">
    <property type="entry name" value="HAD-SF_hydro_IA"/>
</dbReference>
<comment type="similarity">
    <text evidence="1">Belongs to the HAD-like hydrolase superfamily. CbbY/CbbZ/Gph/YieH family.</text>
</comment>
<reference evidence="2 3" key="1">
    <citation type="submission" date="2024-09" db="EMBL/GenBank/DDBJ databases">
        <authorList>
            <person name="Sun Q."/>
            <person name="Mori K."/>
        </authorList>
    </citation>
    <scope>NUCLEOTIDE SEQUENCE [LARGE SCALE GENOMIC DNA]</scope>
    <source>
        <strain evidence="2 3">NCAIM B.02610</strain>
    </source>
</reference>
<dbReference type="SFLD" id="SFLDG01135">
    <property type="entry name" value="C1.5.6:_HAD__Beta-PGM__Phospha"/>
    <property type="match status" value="1"/>
</dbReference>
<proteinExistence type="inferred from homology"/>
<keyword evidence="2" id="KW-0413">Isomerase</keyword>
<dbReference type="InterPro" id="IPR036412">
    <property type="entry name" value="HAD-like_sf"/>
</dbReference>
<dbReference type="InterPro" id="IPR010972">
    <property type="entry name" value="Beta-PGM"/>
</dbReference>